<comment type="caution">
    <text evidence="2">The sequence shown here is derived from an EMBL/GenBank/DDBJ whole genome shotgun (WGS) entry which is preliminary data.</text>
</comment>
<dbReference type="PANTHER" id="PTHR32294">
    <property type="entry name" value="DNA POLYMERASE III SUBUNIT ALPHA"/>
    <property type="match status" value="1"/>
</dbReference>
<keyword evidence="2" id="KW-0548">Nucleotidyltransferase</keyword>
<proteinExistence type="predicted"/>
<reference evidence="2" key="1">
    <citation type="submission" date="2019-08" db="EMBL/GenBank/DDBJ databases">
        <authorList>
            <person name="Kucharzyk K."/>
            <person name="Murdoch R.W."/>
            <person name="Higgins S."/>
            <person name="Loffler F."/>
        </authorList>
    </citation>
    <scope>NUCLEOTIDE SEQUENCE</scope>
</reference>
<dbReference type="GO" id="GO:0008408">
    <property type="term" value="F:3'-5' exonuclease activity"/>
    <property type="evidence" value="ECO:0007669"/>
    <property type="project" value="InterPro"/>
</dbReference>
<accession>A0A645H4T4</accession>
<dbReference type="PANTHER" id="PTHR32294:SF5">
    <property type="entry name" value="DNA POLYMERASE III POLC-TYPE"/>
    <property type="match status" value="1"/>
</dbReference>
<gene>
    <name evidence="2" type="primary">polC_71</name>
    <name evidence="2" type="ORF">SDC9_180974</name>
</gene>
<dbReference type="Gene3D" id="1.10.150.870">
    <property type="match status" value="1"/>
</dbReference>
<dbReference type="GO" id="GO:0006260">
    <property type="term" value="P:DNA replication"/>
    <property type="evidence" value="ECO:0007669"/>
    <property type="project" value="InterPro"/>
</dbReference>
<dbReference type="GO" id="GO:0003887">
    <property type="term" value="F:DNA-directed DNA polymerase activity"/>
    <property type="evidence" value="ECO:0007669"/>
    <property type="project" value="UniProtKB-EC"/>
</dbReference>
<dbReference type="AlphaFoldDB" id="A0A645H4T4"/>
<dbReference type="InterPro" id="IPR004805">
    <property type="entry name" value="DnaE2/DnaE/PolC"/>
</dbReference>
<name>A0A645H4T4_9ZZZZ</name>
<sequence length="171" mass="19043">MMSFRVAYYKVHHPLEFYSVYFTVRADLFDVSLAAGGAERVLETIRELERASAKMTDSEKGRNKDIVTILEVVYEMNMRGIELLPVDLYKSDATKFLVEDGALRPPFNSIPGVGNNAAEALAENRTGQVFHTIEEFRAVTKANSGVIAAMEKCGCFEGLDKSAQISLFSFE</sequence>
<dbReference type="EMBL" id="VSSQ01086009">
    <property type="protein sequence ID" value="MPN33486.1"/>
    <property type="molecule type" value="Genomic_DNA"/>
</dbReference>
<evidence type="ECO:0000313" key="2">
    <source>
        <dbReference type="EMBL" id="MPN33486.1"/>
    </source>
</evidence>
<evidence type="ECO:0000259" key="1">
    <source>
        <dbReference type="Pfam" id="PF14579"/>
    </source>
</evidence>
<dbReference type="EC" id="2.7.7.7" evidence="2"/>
<dbReference type="InterPro" id="IPR029460">
    <property type="entry name" value="DNAPol_HHH"/>
</dbReference>
<organism evidence="2">
    <name type="scientific">bioreactor metagenome</name>
    <dbReference type="NCBI Taxonomy" id="1076179"/>
    <lineage>
        <taxon>unclassified sequences</taxon>
        <taxon>metagenomes</taxon>
        <taxon>ecological metagenomes</taxon>
    </lineage>
</organism>
<keyword evidence="2" id="KW-0808">Transferase</keyword>
<protein>
    <submittedName>
        <fullName evidence="2">DNA polymerase III PolC-type</fullName>
        <ecNumber evidence="2">2.7.7.7</ecNumber>
    </submittedName>
</protein>
<dbReference type="Pfam" id="PF14579">
    <property type="entry name" value="HHH_6"/>
    <property type="match status" value="1"/>
</dbReference>
<feature type="domain" description="DNA polymerase helix-hairpin-helix motif" evidence="1">
    <location>
        <begin position="80"/>
        <end position="162"/>
    </location>
</feature>